<comment type="caution">
    <text evidence="1">The sequence shown here is derived from an EMBL/GenBank/DDBJ whole genome shotgun (WGS) entry which is preliminary data.</text>
</comment>
<dbReference type="AlphaFoldDB" id="A0A9P6ZV95"/>
<evidence type="ECO:0000313" key="1">
    <source>
        <dbReference type="EMBL" id="KAG1777454.1"/>
    </source>
</evidence>
<sequence length="221" mass="24475">FTISGLAALYPSTFVHSFSNNERQAAARALLRHDAHIDGAHYHTRKPAGLHPTYAAFNQTNDKERTLTHVELVEASLKDLFDAVTMQDCIDGGISLLIRCPGSEVSSTIAPEELALDLYVTPRELQETPERIGGDVAALLSSRLVCAATNHKQQVSAIRSKIRDIVNTKLKLITGDPDAKMQWTHYFRNIVQRYQVAIKGWPDNIPFANLSQASSARPDLE</sequence>
<protein>
    <submittedName>
        <fullName evidence="1">Uncharacterized protein</fullName>
    </submittedName>
</protein>
<name>A0A9P6ZV95_9AGAM</name>
<feature type="non-terminal residue" evidence="1">
    <location>
        <position position="1"/>
    </location>
</feature>
<dbReference type="EMBL" id="JABBWD010000020">
    <property type="protein sequence ID" value="KAG1777454.1"/>
    <property type="molecule type" value="Genomic_DNA"/>
</dbReference>
<gene>
    <name evidence="1" type="ORF">EV702DRAFT_940610</name>
</gene>
<reference evidence="1" key="1">
    <citation type="journal article" date="2020" name="New Phytol.">
        <title>Comparative genomics reveals dynamic genome evolution in host specialist ectomycorrhizal fungi.</title>
        <authorList>
            <person name="Lofgren L.A."/>
            <person name="Nguyen N.H."/>
            <person name="Vilgalys R."/>
            <person name="Ruytinx J."/>
            <person name="Liao H.L."/>
            <person name="Branco S."/>
            <person name="Kuo A."/>
            <person name="LaButti K."/>
            <person name="Lipzen A."/>
            <person name="Andreopoulos W."/>
            <person name="Pangilinan J."/>
            <person name="Riley R."/>
            <person name="Hundley H."/>
            <person name="Na H."/>
            <person name="Barry K."/>
            <person name="Grigoriev I.V."/>
            <person name="Stajich J.E."/>
            <person name="Kennedy P.G."/>
        </authorList>
    </citation>
    <scope>NUCLEOTIDE SEQUENCE</scope>
    <source>
        <strain evidence="1">DOB743</strain>
    </source>
</reference>
<proteinExistence type="predicted"/>
<keyword evidence="2" id="KW-1185">Reference proteome</keyword>
<organism evidence="1 2">
    <name type="scientific">Suillus placidus</name>
    <dbReference type="NCBI Taxonomy" id="48579"/>
    <lineage>
        <taxon>Eukaryota</taxon>
        <taxon>Fungi</taxon>
        <taxon>Dikarya</taxon>
        <taxon>Basidiomycota</taxon>
        <taxon>Agaricomycotina</taxon>
        <taxon>Agaricomycetes</taxon>
        <taxon>Agaricomycetidae</taxon>
        <taxon>Boletales</taxon>
        <taxon>Suillineae</taxon>
        <taxon>Suillaceae</taxon>
        <taxon>Suillus</taxon>
    </lineage>
</organism>
<feature type="non-terminal residue" evidence="1">
    <location>
        <position position="221"/>
    </location>
</feature>
<accession>A0A9P6ZV95</accession>
<dbReference type="OrthoDB" id="3269274at2759"/>
<evidence type="ECO:0000313" key="2">
    <source>
        <dbReference type="Proteomes" id="UP000714275"/>
    </source>
</evidence>
<dbReference type="Proteomes" id="UP000714275">
    <property type="component" value="Unassembled WGS sequence"/>
</dbReference>